<sequence>MHPNPVFRGSQRDQNIAFAQTRAFGTLCVAGETPLLSHVPFLLSDDGAQAELHLVRSNPIARVGATNAVISVTGPDGYVSPDWYGAADQVPTWNYVAVHLRGRLVPLEQDALHDILVRQAAAYEARIAGKAPWTFDKMTPDVITKMERMIVPMRFEVETIDGTWKLGQNKDNPVREAAAAQMHTGFGQELAEIAKLMADPPA</sequence>
<dbReference type="OrthoDB" id="9794948at2"/>
<dbReference type="InterPro" id="IPR007396">
    <property type="entry name" value="TR_PAI2-type"/>
</dbReference>
<protein>
    <submittedName>
        <fullName evidence="1">FMN-binding negative transcriptional regulator</fullName>
    </submittedName>
</protein>
<name>A0A545SPX2_9RHOB</name>
<organism evidence="1 2">
    <name type="scientific">Aliiroseovarius halocynthiae</name>
    <dbReference type="NCBI Taxonomy" id="985055"/>
    <lineage>
        <taxon>Bacteria</taxon>
        <taxon>Pseudomonadati</taxon>
        <taxon>Pseudomonadota</taxon>
        <taxon>Alphaproteobacteria</taxon>
        <taxon>Rhodobacterales</taxon>
        <taxon>Paracoccaceae</taxon>
        <taxon>Aliiroseovarius</taxon>
    </lineage>
</organism>
<dbReference type="Proteomes" id="UP000315816">
    <property type="component" value="Unassembled WGS sequence"/>
</dbReference>
<dbReference type="SUPFAM" id="SSF50475">
    <property type="entry name" value="FMN-binding split barrel"/>
    <property type="match status" value="1"/>
</dbReference>
<dbReference type="PANTHER" id="PTHR35802:SF1">
    <property type="entry name" value="PROTEASE SYNTHASE AND SPORULATION PROTEIN PAI 2"/>
    <property type="match status" value="1"/>
</dbReference>
<dbReference type="PANTHER" id="PTHR35802">
    <property type="entry name" value="PROTEASE SYNTHASE AND SPORULATION PROTEIN PAI 2"/>
    <property type="match status" value="1"/>
</dbReference>
<reference evidence="1 2" key="1">
    <citation type="submission" date="2019-06" db="EMBL/GenBank/DDBJ databases">
        <title>A novel species of marine bacteria.</title>
        <authorList>
            <person name="Wang Y."/>
        </authorList>
    </citation>
    <scope>NUCLEOTIDE SEQUENCE [LARGE SCALE GENOMIC DNA]</scope>
    <source>
        <strain evidence="1 2">MA1-10</strain>
    </source>
</reference>
<evidence type="ECO:0000313" key="1">
    <source>
        <dbReference type="EMBL" id="TQV67032.1"/>
    </source>
</evidence>
<dbReference type="RefSeq" id="WP_142853845.1">
    <property type="nucleotide sequence ID" value="NZ_FXWW01000003.1"/>
</dbReference>
<keyword evidence="2" id="KW-1185">Reference proteome</keyword>
<accession>A0A545SPX2</accession>
<dbReference type="Gene3D" id="2.30.110.10">
    <property type="entry name" value="Electron Transport, Fmn-binding Protein, Chain A"/>
    <property type="match status" value="1"/>
</dbReference>
<dbReference type="EMBL" id="VICH01000007">
    <property type="protein sequence ID" value="TQV67032.1"/>
    <property type="molecule type" value="Genomic_DNA"/>
</dbReference>
<dbReference type="Pfam" id="PF04299">
    <property type="entry name" value="FMN_bind_2"/>
    <property type="match status" value="1"/>
</dbReference>
<dbReference type="InterPro" id="IPR012349">
    <property type="entry name" value="Split_barrel_FMN-bd"/>
</dbReference>
<proteinExistence type="predicted"/>
<dbReference type="AlphaFoldDB" id="A0A545SPX2"/>
<dbReference type="PIRSF" id="PIRSF010372">
    <property type="entry name" value="PaiB"/>
    <property type="match status" value="1"/>
</dbReference>
<comment type="caution">
    <text evidence="1">The sequence shown here is derived from an EMBL/GenBank/DDBJ whole genome shotgun (WGS) entry which is preliminary data.</text>
</comment>
<evidence type="ECO:0000313" key="2">
    <source>
        <dbReference type="Proteomes" id="UP000315816"/>
    </source>
</evidence>
<gene>
    <name evidence="1" type="ORF">FIL88_10610</name>
</gene>